<dbReference type="AlphaFoldDB" id="A0A9W6WUV8"/>
<sequence length="188" mass="21241">MTRSRGLDPKSVYHQEGRNSTPGEDYCLVIFENISVHGVYPRMVFDAFINVAQNAEIVVSEMFGSISIREGDEADTRDISQMRTVTSTSQGTVVESNSVVFTEFLEAKDDTEESCGLIVADFVASDELYPYMPEERARQDTTTVFMIRSFRQPLHLIARKGEQLKTPRKKSLWLWLPGGHAPRFGAVR</sequence>
<reference evidence="1" key="1">
    <citation type="submission" date="2023-04" db="EMBL/GenBank/DDBJ databases">
        <title>Phytophthora fragariaefolia NBRC 109709.</title>
        <authorList>
            <person name="Ichikawa N."/>
            <person name="Sato H."/>
            <person name="Tonouchi N."/>
        </authorList>
    </citation>
    <scope>NUCLEOTIDE SEQUENCE</scope>
    <source>
        <strain evidence="1">NBRC 109709</strain>
    </source>
</reference>
<dbReference type="OrthoDB" id="122058at2759"/>
<comment type="caution">
    <text evidence="1">The sequence shown here is derived from an EMBL/GenBank/DDBJ whole genome shotgun (WGS) entry which is preliminary data.</text>
</comment>
<name>A0A9W6WUV8_9STRA</name>
<gene>
    <name evidence="1" type="ORF">Pfra01_000584800</name>
</gene>
<protein>
    <submittedName>
        <fullName evidence="1">Unnamed protein product</fullName>
    </submittedName>
</protein>
<dbReference type="EMBL" id="BSXT01000474">
    <property type="protein sequence ID" value="GMF28348.1"/>
    <property type="molecule type" value="Genomic_DNA"/>
</dbReference>
<evidence type="ECO:0000313" key="1">
    <source>
        <dbReference type="EMBL" id="GMF28348.1"/>
    </source>
</evidence>
<evidence type="ECO:0000313" key="2">
    <source>
        <dbReference type="Proteomes" id="UP001165121"/>
    </source>
</evidence>
<accession>A0A9W6WUV8</accession>
<keyword evidence="2" id="KW-1185">Reference proteome</keyword>
<proteinExistence type="predicted"/>
<organism evidence="1 2">
    <name type="scientific">Phytophthora fragariaefolia</name>
    <dbReference type="NCBI Taxonomy" id="1490495"/>
    <lineage>
        <taxon>Eukaryota</taxon>
        <taxon>Sar</taxon>
        <taxon>Stramenopiles</taxon>
        <taxon>Oomycota</taxon>
        <taxon>Peronosporomycetes</taxon>
        <taxon>Peronosporales</taxon>
        <taxon>Peronosporaceae</taxon>
        <taxon>Phytophthora</taxon>
    </lineage>
</organism>
<dbReference type="Proteomes" id="UP001165121">
    <property type="component" value="Unassembled WGS sequence"/>
</dbReference>